<evidence type="ECO:0000259" key="3">
    <source>
        <dbReference type="Pfam" id="PF10373"/>
    </source>
</evidence>
<dbReference type="Pfam" id="PF10373">
    <property type="entry name" value="EST1_DNA_bind"/>
    <property type="match status" value="1"/>
</dbReference>
<reference evidence="4 5" key="1">
    <citation type="submission" date="2018-05" db="EMBL/GenBank/DDBJ databases">
        <title>Genome sequencing and assembly of the regulated plant pathogen Lachnellula willkommii and related sister species for the development of diagnostic species identification markers.</title>
        <authorList>
            <person name="Giroux E."/>
            <person name="Bilodeau G."/>
        </authorList>
    </citation>
    <scope>NUCLEOTIDE SEQUENCE [LARGE SCALE GENOMIC DNA]</scope>
    <source>
        <strain evidence="4 5">CBS 160.35</strain>
    </source>
</reference>
<feature type="region of interest" description="Disordered" evidence="2">
    <location>
        <begin position="74"/>
        <end position="274"/>
    </location>
</feature>
<feature type="compositionally biased region" description="Polar residues" evidence="2">
    <location>
        <begin position="835"/>
        <end position="847"/>
    </location>
</feature>
<dbReference type="GO" id="GO:0005697">
    <property type="term" value="C:telomerase holoenzyme complex"/>
    <property type="evidence" value="ECO:0007669"/>
    <property type="project" value="TreeGrafter"/>
</dbReference>
<dbReference type="SUPFAM" id="SSF48452">
    <property type="entry name" value="TPR-like"/>
    <property type="match status" value="1"/>
</dbReference>
<evidence type="ECO:0000313" key="4">
    <source>
        <dbReference type="EMBL" id="TVY45744.1"/>
    </source>
</evidence>
<dbReference type="AlphaFoldDB" id="A0A8H8UFE2"/>
<feature type="region of interest" description="Disordered" evidence="2">
    <location>
        <begin position="828"/>
        <end position="867"/>
    </location>
</feature>
<protein>
    <recommendedName>
        <fullName evidence="1">Nonsense-mediated mRNA decay factor</fullName>
    </recommendedName>
</protein>
<comment type="function">
    <text evidence="1">Plays a role in nonsense-mediated mRNA decay.</text>
</comment>
<feature type="domain" description="DNA/RNA-binding" evidence="3">
    <location>
        <begin position="480"/>
        <end position="753"/>
    </location>
</feature>
<dbReference type="PANTHER" id="PTHR15696">
    <property type="entry name" value="SMG-7 SUPPRESSOR WITH MORPHOLOGICAL EFFECT ON GENITALIA PROTEIN 7"/>
    <property type="match status" value="1"/>
</dbReference>
<dbReference type="OrthoDB" id="2017974at2759"/>
<dbReference type="InterPro" id="IPR018834">
    <property type="entry name" value="DNA/RNA-bd_Est1-type"/>
</dbReference>
<organism evidence="4 5">
    <name type="scientific">Lachnellula occidentalis</name>
    <dbReference type="NCBI Taxonomy" id="215460"/>
    <lineage>
        <taxon>Eukaryota</taxon>
        <taxon>Fungi</taxon>
        <taxon>Dikarya</taxon>
        <taxon>Ascomycota</taxon>
        <taxon>Pezizomycotina</taxon>
        <taxon>Leotiomycetes</taxon>
        <taxon>Helotiales</taxon>
        <taxon>Lachnaceae</taxon>
        <taxon>Lachnellula</taxon>
    </lineage>
</organism>
<dbReference type="InterPro" id="IPR011990">
    <property type="entry name" value="TPR-like_helical_dom_sf"/>
</dbReference>
<dbReference type="InterPro" id="IPR045153">
    <property type="entry name" value="Est1/Ebs1-like"/>
</dbReference>
<keyword evidence="1" id="KW-0539">Nucleus</keyword>
<feature type="compositionally biased region" description="Low complexity" evidence="2">
    <location>
        <begin position="162"/>
        <end position="178"/>
    </location>
</feature>
<dbReference type="PANTHER" id="PTHR15696:SF0">
    <property type="entry name" value="TELOMERASE-BINDING PROTEIN EST1A"/>
    <property type="match status" value="1"/>
</dbReference>
<comment type="caution">
    <text evidence="4">The sequence shown here is derived from an EMBL/GenBank/DDBJ whole genome shotgun (WGS) entry which is preliminary data.</text>
</comment>
<keyword evidence="1" id="KW-0866">Nonsense-mediated mRNA decay</keyword>
<sequence length="867" mass="97865">MNKQQAPGVDELWIQHQRRNHKNTQSWACIHCLDRRVFTNADDLWQHCLHDHKDKLPDDESEHRRYRTKFEAESLKKIRTKDDYQPRKPTLNEARNAEPEPPPPQMKRPLSSPAPTQSISGLRELNIGTPGGSEEIGMRDVSEDSHERDQPRKRAAVGDGISAGSASPAREASASPLPRRSKARPTSAPGPGGSEIELRQPSMFDAQRPQHIGKKQLWNPDQDTPLPRGTFDPSNVASIQAQKSRQALQHKSRKPQFQQPAQTMSSRSPVAQTALSTTPSAIYGKPASMQGQAGSRDESFDIMLQPETRPISQEQLVAEVKGIYAGLVMVEAKCIDVDNKQAAAAADTGATPPKLNNEQWQALIALHRTLLHEHHDFFLASQHPSASPALRRLASKYAMPARMWRHGIHSFLELLRHRLPASLDHMLAFIYLAYSMMALLYETVPAFEDTWIECLGDLGRYRMAIEDDDIRDREVWTGVARHWYSKASDKTPTTGRLYHHLAILARPNALQQLFYYSKSLCVAVPFTSARDSILTLFEPVLNSDNAHGQYRLPPLDTAFVKAHGLLFTNRDMYKFEPTVKDFLGLLDNQIGRVTRKFMEQGYHIAVANNVAMLSFTSDDNILMKLISKSTKDGERPDVSMEGGIPDVSAQSMAYFKNAQHLSNETTEIVLQRIGDPNVLPFIHVTLVFFYFMSRRPGTMSFLQAAFPWVALSIMLNTLLSSYSTPGRIEGDKFPSPEKDDTRPFPEDFAMRGLLWAEDYFPEEWFTKEKIDEEEKYHERPSMTAQRKERILWLACQICSLGSWIAYDGKRFFVPSNDQDLPSRASTFASATTTSMRTGTWESQTANESEVEDDLSSPMPAAEPFADD</sequence>
<keyword evidence="5" id="KW-1185">Reference proteome</keyword>
<proteinExistence type="predicted"/>
<gene>
    <name evidence="4" type="primary">ESL1</name>
    <name evidence="4" type="ORF">LOCC1_G005171</name>
</gene>
<name>A0A8H8UFE2_9HELO</name>
<dbReference type="GO" id="GO:0070034">
    <property type="term" value="F:telomerase RNA binding"/>
    <property type="evidence" value="ECO:0007669"/>
    <property type="project" value="TreeGrafter"/>
</dbReference>
<dbReference type="GO" id="GO:0000184">
    <property type="term" value="P:nuclear-transcribed mRNA catabolic process, nonsense-mediated decay"/>
    <property type="evidence" value="ECO:0007669"/>
    <property type="project" value="UniProtKB-KW"/>
</dbReference>
<accession>A0A8H8UFE2</accession>
<dbReference type="GO" id="GO:0042162">
    <property type="term" value="F:telomeric DNA binding"/>
    <property type="evidence" value="ECO:0007669"/>
    <property type="project" value="TreeGrafter"/>
</dbReference>
<feature type="compositionally biased region" description="Basic and acidic residues" evidence="2">
    <location>
        <begin position="136"/>
        <end position="152"/>
    </location>
</feature>
<dbReference type="EMBL" id="QGMI01000180">
    <property type="protein sequence ID" value="TVY45744.1"/>
    <property type="molecule type" value="Genomic_DNA"/>
</dbReference>
<dbReference type="FunFam" id="1.25.40.10:FF:000202">
    <property type="entry name" value="Unplaced genomic scaffold supercont1.7, whole genome shotgun sequence"/>
    <property type="match status" value="1"/>
</dbReference>
<evidence type="ECO:0000256" key="1">
    <source>
        <dbReference type="RuleBase" id="RU369098"/>
    </source>
</evidence>
<feature type="compositionally biased region" description="Basic and acidic residues" evidence="2">
    <location>
        <begin position="74"/>
        <end position="86"/>
    </location>
</feature>
<evidence type="ECO:0000256" key="2">
    <source>
        <dbReference type="SAM" id="MobiDB-lite"/>
    </source>
</evidence>
<feature type="compositionally biased region" description="Polar residues" evidence="2">
    <location>
        <begin position="232"/>
        <end position="247"/>
    </location>
</feature>
<evidence type="ECO:0000313" key="5">
    <source>
        <dbReference type="Proteomes" id="UP000443090"/>
    </source>
</evidence>
<dbReference type="Gene3D" id="1.25.40.10">
    <property type="entry name" value="Tetratricopeptide repeat domain"/>
    <property type="match status" value="1"/>
</dbReference>
<dbReference type="Proteomes" id="UP000443090">
    <property type="component" value="Unassembled WGS sequence"/>
</dbReference>
<feature type="compositionally biased region" description="Polar residues" evidence="2">
    <location>
        <begin position="255"/>
        <end position="274"/>
    </location>
</feature>
<comment type="subcellular location">
    <subcellularLocation>
        <location evidence="1">Nucleus</location>
    </subcellularLocation>
</comment>